<name>A0A822XVV8_NELNU</name>
<evidence type="ECO:0000313" key="2">
    <source>
        <dbReference type="Proteomes" id="UP000607653"/>
    </source>
</evidence>
<dbReference type="EMBL" id="DUZY01000001">
    <property type="protein sequence ID" value="DAD24122.1"/>
    <property type="molecule type" value="Genomic_DNA"/>
</dbReference>
<reference evidence="1 2" key="1">
    <citation type="journal article" date="2020" name="Mol. Biol. Evol.">
        <title>Distinct Expression and Methylation Patterns for Genes with Different Fates following a Single Whole-Genome Duplication in Flowering Plants.</title>
        <authorList>
            <person name="Shi T."/>
            <person name="Rahmani R.S."/>
            <person name="Gugger P.F."/>
            <person name="Wang M."/>
            <person name="Li H."/>
            <person name="Zhang Y."/>
            <person name="Li Z."/>
            <person name="Wang Q."/>
            <person name="Van de Peer Y."/>
            <person name="Marchal K."/>
            <person name="Chen J."/>
        </authorList>
    </citation>
    <scope>NUCLEOTIDE SEQUENCE [LARGE SCALE GENOMIC DNA]</scope>
    <source>
        <tissue evidence="1">Leaf</tissue>
    </source>
</reference>
<evidence type="ECO:0000313" key="1">
    <source>
        <dbReference type="EMBL" id="DAD24122.1"/>
    </source>
</evidence>
<keyword evidence="2" id="KW-1185">Reference proteome</keyword>
<gene>
    <name evidence="1" type="ORF">HUJ06_025585</name>
</gene>
<comment type="caution">
    <text evidence="1">The sequence shown here is derived from an EMBL/GenBank/DDBJ whole genome shotgun (WGS) entry which is preliminary data.</text>
</comment>
<accession>A0A822XVV8</accession>
<dbReference type="AlphaFoldDB" id="A0A822XVV8"/>
<organism evidence="1 2">
    <name type="scientific">Nelumbo nucifera</name>
    <name type="common">Sacred lotus</name>
    <dbReference type="NCBI Taxonomy" id="4432"/>
    <lineage>
        <taxon>Eukaryota</taxon>
        <taxon>Viridiplantae</taxon>
        <taxon>Streptophyta</taxon>
        <taxon>Embryophyta</taxon>
        <taxon>Tracheophyta</taxon>
        <taxon>Spermatophyta</taxon>
        <taxon>Magnoliopsida</taxon>
        <taxon>Proteales</taxon>
        <taxon>Nelumbonaceae</taxon>
        <taxon>Nelumbo</taxon>
    </lineage>
</organism>
<sequence>MLEPSCVLKIRRKGRGAAFWEVHVEISFVFEEPLMRPYGCYRTTGDAVGSSVA</sequence>
<dbReference type="Proteomes" id="UP000607653">
    <property type="component" value="Unassembled WGS sequence"/>
</dbReference>
<protein>
    <submittedName>
        <fullName evidence="1">Uncharacterized protein</fullName>
    </submittedName>
</protein>
<proteinExistence type="predicted"/>